<accession>A0A3N0DIL7</accession>
<keyword evidence="1" id="KW-0812">Transmembrane</keyword>
<proteinExistence type="predicted"/>
<feature type="transmembrane region" description="Helical" evidence="1">
    <location>
        <begin position="30"/>
        <end position="51"/>
    </location>
</feature>
<dbReference type="OrthoDB" id="1450918at2"/>
<protein>
    <submittedName>
        <fullName evidence="2">Uncharacterized protein</fullName>
    </submittedName>
</protein>
<evidence type="ECO:0000256" key="1">
    <source>
        <dbReference type="SAM" id="Phobius"/>
    </source>
</evidence>
<comment type="caution">
    <text evidence="2">The sequence shown here is derived from an EMBL/GenBank/DDBJ whole genome shotgun (WGS) entry which is preliminary data.</text>
</comment>
<keyword evidence="3" id="KW-1185">Reference proteome</keyword>
<sequence length="59" mass="7438">MITFLFWRFTHGHFKKEYGKKMWKRWDTRLFYWQGTIYTGTGITFLIMFFLKWANVLTF</sequence>
<dbReference type="Proteomes" id="UP000267469">
    <property type="component" value="Unassembled WGS sequence"/>
</dbReference>
<evidence type="ECO:0000313" key="3">
    <source>
        <dbReference type="Proteomes" id="UP000267469"/>
    </source>
</evidence>
<dbReference type="EMBL" id="RJTM01000171">
    <property type="protein sequence ID" value="RNL75236.1"/>
    <property type="molecule type" value="Genomic_DNA"/>
</dbReference>
<organism evidence="2 3">
    <name type="scientific">Sinomicrobium pectinilyticum</name>
    <dbReference type="NCBI Taxonomy" id="1084421"/>
    <lineage>
        <taxon>Bacteria</taxon>
        <taxon>Pseudomonadati</taxon>
        <taxon>Bacteroidota</taxon>
        <taxon>Flavobacteriia</taxon>
        <taxon>Flavobacteriales</taxon>
        <taxon>Flavobacteriaceae</taxon>
        <taxon>Sinomicrobium</taxon>
    </lineage>
</organism>
<keyword evidence="1" id="KW-0472">Membrane</keyword>
<name>A0A3N0DIL7_SINP1</name>
<evidence type="ECO:0000313" key="2">
    <source>
        <dbReference type="EMBL" id="RNL75236.1"/>
    </source>
</evidence>
<reference evidence="2 3" key="1">
    <citation type="submission" date="2018-10" db="EMBL/GenBank/DDBJ databases">
        <title>Sinomicrobium pectinilyticum sp. nov., a pectinase-producing bacterium isolated from alkaline and saline soil, and emended description of the genus Sinomicrobium.</title>
        <authorList>
            <person name="Cheng B."/>
            <person name="Li C."/>
            <person name="Lai Q."/>
            <person name="Du M."/>
            <person name="Shao Z."/>
            <person name="Xu P."/>
            <person name="Yang C."/>
        </authorList>
    </citation>
    <scope>NUCLEOTIDE SEQUENCE [LARGE SCALE GENOMIC DNA]</scope>
    <source>
        <strain evidence="2 3">5DNS001</strain>
    </source>
</reference>
<keyword evidence="1" id="KW-1133">Transmembrane helix</keyword>
<dbReference type="AlphaFoldDB" id="A0A3N0DIL7"/>
<gene>
    <name evidence="2" type="ORF">ED312_21740</name>
</gene>